<dbReference type="SMART" id="SM00320">
    <property type="entry name" value="WD40"/>
    <property type="match status" value="3"/>
</dbReference>
<evidence type="ECO:0000256" key="4">
    <source>
        <dbReference type="PROSITE-ProRule" id="PRU00221"/>
    </source>
</evidence>
<dbReference type="PANTHER" id="PTHR22872">
    <property type="entry name" value="BTK-BINDING PROTEIN-RELATED"/>
    <property type="match status" value="1"/>
</dbReference>
<feature type="repeat" description="RCC1" evidence="5">
    <location>
        <begin position="627"/>
        <end position="678"/>
    </location>
</feature>
<proteinExistence type="predicted"/>
<feature type="repeat" description="RCC1" evidence="5">
    <location>
        <begin position="575"/>
        <end position="626"/>
    </location>
</feature>
<dbReference type="SMART" id="SM00119">
    <property type="entry name" value="HECTc"/>
    <property type="match status" value="1"/>
</dbReference>
<dbReference type="PROSITE" id="PS50012">
    <property type="entry name" value="RCC1_3"/>
    <property type="match status" value="5"/>
</dbReference>
<keyword evidence="1" id="KW-0677">Repeat</keyword>
<dbReference type="InterPro" id="IPR036322">
    <property type="entry name" value="WD40_repeat_dom_sf"/>
</dbReference>
<dbReference type="InterPro" id="IPR000408">
    <property type="entry name" value="Reg_chr_condens"/>
</dbReference>
<dbReference type="Gene3D" id="2.130.10.10">
    <property type="entry name" value="YVTN repeat-like/Quinoprotein amine dehydrogenase"/>
    <property type="match status" value="1"/>
</dbReference>
<dbReference type="InterPro" id="IPR015943">
    <property type="entry name" value="WD40/YVTN_repeat-like_dom_sf"/>
</dbReference>
<gene>
    <name evidence="7" type="ORF">ANN_20551</name>
</gene>
<dbReference type="PROSITE" id="PS50294">
    <property type="entry name" value="WD_REPEATS_REGION"/>
    <property type="match status" value="1"/>
</dbReference>
<evidence type="ECO:0000256" key="1">
    <source>
        <dbReference type="ARBA" id="ARBA00022737"/>
    </source>
</evidence>
<dbReference type="Gene3D" id="3.30.2410.10">
    <property type="entry name" value="Hect, E3 ligase catalytic domain"/>
    <property type="match status" value="1"/>
</dbReference>
<sequence>MQVKCIAARVSILSSQNMENVSFADLPGVMPQCSMMELEGHDNRVSFAVWHEDRAMLATCGYDGTVRVWCSANANQAYLAHTLVFYQSENVYGSELHGELISQLGWSASGKFVAAAMDNTVNVWHLPASVTHIEWYDEEKEFAIAFTDGIVKLGRKNPNFQPISVQAHQLQLCLKFAGSIKGPSGVVNIWSLQDGSLLQTNTGTGGVHSLSWLGESGLAACFGRSKDVRITHFGMTEMAKTRVLAGARASLLRQGVTGLHNAPCLRSLLLVLPTLLQEQYQYEKPLVVSGEQLLHSGHLKCLAALVLVLRLDKVLCYQPVPPNHDEHFSVGRSSLAPVETESFSGAQQIVCGQNCTFVIQANGTVLACGEGSYGRLGQGNSDDLHSLSIISSLQGFVITALATSCGSDGHSLALAESGEVFSWGDGDYGKLGHGNSDRQRRPRQIEALQSEEVVQVACGFKHSAVVTADGKLFTFGNGDYGRLGLGSTANKKLPERVTSLEGHSIGQVACGLNHTVCVSSDGNLVWAFGDGDYGKLGLGNTATKSTPQKVEQLCGVGVKRLCCGTQFTVFLTQDGRVFTCGMDRLIGQPDSRARGHTKPQQVPALNSHFVEEIAVGAEHALALTSTGDVWGWGNNGDGQLGLGHTAIVREPQLVTALSGKGAKQISTGRTHSAAWTSPPLPRRSPGVSIPLRFGLPTHIPPQYGHLQGMSIVAIQARLKLLYRFSDTLYACWRLLPLCPQQYEWLTPSLRVFTSSQLRPLLAPRVYTLPLVRSVGRTMVQGRNYGPQVTVRRLATRGRRCKPIFVQVARQVVKMKPADLRLPSRAWKVSNRRDGWKKGVIQKVGEGADDAGGVFDDTITEMCQELISGSVPLLVPTPNATNDTGYNRDRYLLNPTLCSSQHLLWFKFLGILFGVAVRTKKPLAVPLAPLVWKLLVGEPVSIDDLEETDSLYAQSLRGIRDIHQSGVSEATFHEVIPLECFEGTSCTNHLVPIVAGGRSIPLTFRNRLQYVEQAVHFRLHEMDLQVAAVREGMAWIIPVPLLSLVTAQHLEQLVCGLPHISIQLLRRVVRYRELDENNLLVQWLWDILEGFTNAERVLFMRFVSGRSRLPANLADLSQRFQVMKVDRAPDGLPTAQTCFFQLRLPPYSSQEIMAERLRYAINNCRSIDMDNYMLARNTDMGQASDDEY</sequence>
<feature type="active site" description="Glycyl thioester intermediate" evidence="3">
    <location>
        <position position="1137"/>
    </location>
</feature>
<dbReference type="Pfam" id="PF00415">
    <property type="entry name" value="RCC1"/>
    <property type="match status" value="5"/>
</dbReference>
<evidence type="ECO:0000313" key="8">
    <source>
        <dbReference type="Proteomes" id="UP001148838"/>
    </source>
</evidence>
<dbReference type="PROSITE" id="PS50082">
    <property type="entry name" value="WD_REPEATS_2"/>
    <property type="match status" value="1"/>
</dbReference>
<dbReference type="Gene3D" id="3.30.2160.10">
    <property type="entry name" value="Hect, E3 ligase catalytic domain"/>
    <property type="match status" value="1"/>
</dbReference>
<evidence type="ECO:0000256" key="2">
    <source>
        <dbReference type="ARBA" id="ARBA00022786"/>
    </source>
</evidence>
<dbReference type="Pfam" id="PF00632">
    <property type="entry name" value="HECT"/>
    <property type="match status" value="1"/>
</dbReference>
<dbReference type="Pfam" id="PF00400">
    <property type="entry name" value="WD40"/>
    <property type="match status" value="2"/>
</dbReference>
<evidence type="ECO:0000313" key="7">
    <source>
        <dbReference type="EMBL" id="KAJ4431942.1"/>
    </source>
</evidence>
<feature type="domain" description="HECT" evidence="6">
    <location>
        <begin position="815"/>
        <end position="1174"/>
    </location>
</feature>
<dbReference type="InterPro" id="IPR051625">
    <property type="entry name" value="Signaling_Regulatory_Domain"/>
</dbReference>
<keyword evidence="2 3" id="KW-0833">Ubl conjugation pathway</keyword>
<dbReference type="Proteomes" id="UP001148838">
    <property type="component" value="Unassembled WGS sequence"/>
</dbReference>
<keyword evidence="4" id="KW-0853">WD repeat</keyword>
<feature type="repeat" description="RCC1" evidence="5">
    <location>
        <begin position="418"/>
        <end position="469"/>
    </location>
</feature>
<dbReference type="CDD" id="cd00078">
    <property type="entry name" value="HECTc"/>
    <property type="match status" value="1"/>
</dbReference>
<dbReference type="Gene3D" id="3.90.1750.10">
    <property type="entry name" value="Hect, E3 ligase catalytic domains"/>
    <property type="match status" value="1"/>
</dbReference>
<feature type="repeat" description="RCC1" evidence="5">
    <location>
        <begin position="523"/>
        <end position="574"/>
    </location>
</feature>
<keyword evidence="8" id="KW-1185">Reference proteome</keyword>
<name>A0ABQ8SDA8_PERAM</name>
<evidence type="ECO:0000256" key="3">
    <source>
        <dbReference type="PROSITE-ProRule" id="PRU00104"/>
    </source>
</evidence>
<dbReference type="Gene3D" id="2.130.10.30">
    <property type="entry name" value="Regulator of chromosome condensation 1/beta-lactamase-inhibitor protein II"/>
    <property type="match status" value="1"/>
</dbReference>
<dbReference type="InterPro" id="IPR035983">
    <property type="entry name" value="Hect_E3_ubiquitin_ligase"/>
</dbReference>
<dbReference type="PANTHER" id="PTHR22872:SF6">
    <property type="entry name" value="E3 UBIQUITIN-PROTEIN LIGASE HERC1-RELATED"/>
    <property type="match status" value="1"/>
</dbReference>
<dbReference type="SUPFAM" id="SSF50985">
    <property type="entry name" value="RCC1/BLIP-II"/>
    <property type="match status" value="1"/>
</dbReference>
<comment type="caution">
    <text evidence="7">The sequence shown here is derived from an EMBL/GenBank/DDBJ whole genome shotgun (WGS) entry which is preliminary data.</text>
</comment>
<organism evidence="7 8">
    <name type="scientific">Periplaneta americana</name>
    <name type="common">American cockroach</name>
    <name type="synonym">Blatta americana</name>
    <dbReference type="NCBI Taxonomy" id="6978"/>
    <lineage>
        <taxon>Eukaryota</taxon>
        <taxon>Metazoa</taxon>
        <taxon>Ecdysozoa</taxon>
        <taxon>Arthropoda</taxon>
        <taxon>Hexapoda</taxon>
        <taxon>Insecta</taxon>
        <taxon>Pterygota</taxon>
        <taxon>Neoptera</taxon>
        <taxon>Polyneoptera</taxon>
        <taxon>Dictyoptera</taxon>
        <taxon>Blattodea</taxon>
        <taxon>Blattoidea</taxon>
        <taxon>Blattidae</taxon>
        <taxon>Blattinae</taxon>
        <taxon>Periplaneta</taxon>
    </lineage>
</organism>
<dbReference type="EMBL" id="JAJSOF020000029">
    <property type="protein sequence ID" value="KAJ4431942.1"/>
    <property type="molecule type" value="Genomic_DNA"/>
</dbReference>
<feature type="repeat" description="RCC1" evidence="5">
    <location>
        <begin position="470"/>
        <end position="521"/>
    </location>
</feature>
<evidence type="ECO:0000256" key="5">
    <source>
        <dbReference type="PROSITE-ProRule" id="PRU00235"/>
    </source>
</evidence>
<dbReference type="InterPro" id="IPR001680">
    <property type="entry name" value="WD40_rpt"/>
</dbReference>
<accession>A0ABQ8SDA8</accession>
<dbReference type="SUPFAM" id="SSF56204">
    <property type="entry name" value="Hect, E3 ligase catalytic domain"/>
    <property type="match status" value="1"/>
</dbReference>
<dbReference type="SUPFAM" id="SSF50978">
    <property type="entry name" value="WD40 repeat-like"/>
    <property type="match status" value="1"/>
</dbReference>
<reference evidence="7 8" key="1">
    <citation type="journal article" date="2022" name="Allergy">
        <title>Genome assembly and annotation of Periplaneta americana reveal a comprehensive cockroach allergen profile.</title>
        <authorList>
            <person name="Wang L."/>
            <person name="Xiong Q."/>
            <person name="Saelim N."/>
            <person name="Wang L."/>
            <person name="Nong W."/>
            <person name="Wan A.T."/>
            <person name="Shi M."/>
            <person name="Liu X."/>
            <person name="Cao Q."/>
            <person name="Hui J.H.L."/>
            <person name="Sookrung N."/>
            <person name="Leung T.F."/>
            <person name="Tungtrongchitr A."/>
            <person name="Tsui S.K.W."/>
        </authorList>
    </citation>
    <scope>NUCLEOTIDE SEQUENCE [LARGE SCALE GENOMIC DNA]</scope>
    <source>
        <strain evidence="7">PWHHKU_190912</strain>
    </source>
</reference>
<feature type="repeat" description="WD" evidence="4">
    <location>
        <begin position="38"/>
        <end position="69"/>
    </location>
</feature>
<dbReference type="PROSITE" id="PS00626">
    <property type="entry name" value="RCC1_2"/>
    <property type="match status" value="2"/>
</dbReference>
<evidence type="ECO:0000259" key="6">
    <source>
        <dbReference type="PROSITE" id="PS50237"/>
    </source>
</evidence>
<dbReference type="PROSITE" id="PS50237">
    <property type="entry name" value="HECT"/>
    <property type="match status" value="1"/>
</dbReference>
<dbReference type="PRINTS" id="PR00633">
    <property type="entry name" value="RCCNDNSATION"/>
</dbReference>
<protein>
    <recommendedName>
        <fullName evidence="6">HECT domain-containing protein</fullName>
    </recommendedName>
</protein>
<dbReference type="InterPro" id="IPR009091">
    <property type="entry name" value="RCC1/BLIP-II"/>
</dbReference>
<dbReference type="InterPro" id="IPR000569">
    <property type="entry name" value="HECT_dom"/>
</dbReference>